<proteinExistence type="predicted"/>
<reference evidence="8 9" key="1">
    <citation type="journal article" date="2012" name="J. Bacteriol.">
        <title>Complete genome sequence of the B12-producing Shimwellia blattae strain DSM 4481, isolated from a cockroach.</title>
        <authorList>
            <person name="Brzuszkiewicz E."/>
            <person name="Waschkowitz T."/>
            <person name="Wiezer A."/>
            <person name="Daniel R."/>
        </authorList>
    </citation>
    <scope>NUCLEOTIDE SEQUENCE [LARGE SCALE GENOMIC DNA]</scope>
    <source>
        <strain evidence="9">ATCC 29907 / DSM 4481 / JCM 1650 / NBRC 105725 / CDC 9005-74</strain>
    </source>
</reference>
<evidence type="ECO:0000256" key="4">
    <source>
        <dbReference type="ARBA" id="ARBA00023134"/>
    </source>
</evidence>
<evidence type="ECO:0000259" key="7">
    <source>
        <dbReference type="PROSITE" id="PS50887"/>
    </source>
</evidence>
<dbReference type="GO" id="GO:0043709">
    <property type="term" value="P:cell adhesion involved in single-species biofilm formation"/>
    <property type="evidence" value="ECO:0007669"/>
    <property type="project" value="TreeGrafter"/>
</dbReference>
<evidence type="ECO:0000313" key="8">
    <source>
        <dbReference type="EMBL" id="AFJ47010.1"/>
    </source>
</evidence>
<sequence>MPMSCSSPRGVMPVVQRKAWIFITLLIVVLIAALSLGFSRLLASVPVILGTPGLWIDFLALGFLMFMMWCTTRVSLTQFSVLPIRCGLLLWIAGNGFDLMDEIVVQPRWVGYYCEDLLRLSGMFITAMGVYRIIRKINLLYVDARTRSLHDELTQLPNRRFFIDTIREKMQQPAPLALMILDIDFFKKINDTWGHMTGDETLFSLGKMLSALADNPHISAARIGGEEFAIIVQGADYQTVDGLAQTILRRAATIMVNNTQPLSVSIGVGFRHPQEGQEGFIKKVDEALYAAKHNGRGRIEWAR</sequence>
<dbReference type="HOGENOM" id="CLU_000445_11_1_6"/>
<dbReference type="eggNOG" id="COG3706">
    <property type="taxonomic scope" value="Bacteria"/>
</dbReference>
<evidence type="ECO:0000256" key="3">
    <source>
        <dbReference type="ARBA" id="ARBA00012528"/>
    </source>
</evidence>
<dbReference type="Gene3D" id="3.30.70.270">
    <property type="match status" value="1"/>
</dbReference>
<keyword evidence="9" id="KW-1185">Reference proteome</keyword>
<comment type="cofactor">
    <cofactor evidence="1">
        <name>Mg(2+)</name>
        <dbReference type="ChEBI" id="CHEBI:18420"/>
    </cofactor>
</comment>
<keyword evidence="6" id="KW-1133">Transmembrane helix</keyword>
<evidence type="ECO:0000313" key="9">
    <source>
        <dbReference type="Proteomes" id="UP000001955"/>
    </source>
</evidence>
<evidence type="ECO:0000256" key="1">
    <source>
        <dbReference type="ARBA" id="ARBA00001946"/>
    </source>
</evidence>
<organism evidence="8 9">
    <name type="scientific">Shimwellia blattae (strain ATCC 29907 / DSM 4481 / JCM 1650 / NBRC 105725 / CDC 9005-74)</name>
    <name type="common">Escherichia blattae</name>
    <dbReference type="NCBI Taxonomy" id="630626"/>
    <lineage>
        <taxon>Bacteria</taxon>
        <taxon>Pseudomonadati</taxon>
        <taxon>Pseudomonadota</taxon>
        <taxon>Gammaproteobacteria</taxon>
        <taxon>Enterobacterales</taxon>
        <taxon>Enterobacteriaceae</taxon>
        <taxon>Shimwellia</taxon>
    </lineage>
</organism>
<comment type="pathway">
    <text evidence="2">Purine metabolism; 3',5'-cyclic di-GMP biosynthesis.</text>
</comment>
<dbReference type="GO" id="GO:1902201">
    <property type="term" value="P:negative regulation of bacterial-type flagellum-dependent cell motility"/>
    <property type="evidence" value="ECO:0007669"/>
    <property type="project" value="TreeGrafter"/>
</dbReference>
<keyword evidence="6" id="KW-0812">Transmembrane</keyword>
<dbReference type="GO" id="GO:0052621">
    <property type="term" value="F:diguanylate cyclase activity"/>
    <property type="evidence" value="ECO:0007669"/>
    <property type="project" value="UniProtKB-EC"/>
</dbReference>
<gene>
    <name evidence="8" type="ordered locus">EBL_c19180</name>
</gene>
<dbReference type="KEGG" id="ebt:EBL_c19180"/>
<dbReference type="CDD" id="cd01949">
    <property type="entry name" value="GGDEF"/>
    <property type="match status" value="1"/>
</dbReference>
<keyword evidence="6" id="KW-0472">Membrane</keyword>
<feature type="transmembrane region" description="Helical" evidence="6">
    <location>
        <begin position="20"/>
        <end position="42"/>
    </location>
</feature>
<dbReference type="NCBIfam" id="TIGR00254">
    <property type="entry name" value="GGDEF"/>
    <property type="match status" value="1"/>
</dbReference>
<dbReference type="InterPro" id="IPR000160">
    <property type="entry name" value="GGDEF_dom"/>
</dbReference>
<dbReference type="InterPro" id="IPR029787">
    <property type="entry name" value="Nucleotide_cyclase"/>
</dbReference>
<dbReference type="OrthoDB" id="9812260at2"/>
<dbReference type="GO" id="GO:0005886">
    <property type="term" value="C:plasma membrane"/>
    <property type="evidence" value="ECO:0007669"/>
    <property type="project" value="TreeGrafter"/>
</dbReference>
<keyword evidence="4" id="KW-0342">GTP-binding</keyword>
<dbReference type="InterPro" id="IPR043128">
    <property type="entry name" value="Rev_trsase/Diguanyl_cyclase"/>
</dbReference>
<feature type="domain" description="GGDEF" evidence="7">
    <location>
        <begin position="174"/>
        <end position="303"/>
    </location>
</feature>
<dbReference type="PANTHER" id="PTHR45138:SF9">
    <property type="entry name" value="DIGUANYLATE CYCLASE DGCM-RELATED"/>
    <property type="match status" value="1"/>
</dbReference>
<dbReference type="SUPFAM" id="SSF55073">
    <property type="entry name" value="Nucleotide cyclase"/>
    <property type="match status" value="1"/>
</dbReference>
<dbReference type="GO" id="GO:0005525">
    <property type="term" value="F:GTP binding"/>
    <property type="evidence" value="ECO:0007669"/>
    <property type="project" value="UniProtKB-KW"/>
</dbReference>
<dbReference type="SMART" id="SM00267">
    <property type="entry name" value="GGDEF"/>
    <property type="match status" value="1"/>
</dbReference>
<evidence type="ECO:0000256" key="6">
    <source>
        <dbReference type="SAM" id="Phobius"/>
    </source>
</evidence>
<dbReference type="EC" id="2.7.7.65" evidence="3"/>
<dbReference type="PROSITE" id="PS50887">
    <property type="entry name" value="GGDEF"/>
    <property type="match status" value="1"/>
</dbReference>
<dbReference type="InterPro" id="IPR050469">
    <property type="entry name" value="Diguanylate_Cyclase"/>
</dbReference>
<evidence type="ECO:0000256" key="5">
    <source>
        <dbReference type="ARBA" id="ARBA00034247"/>
    </source>
</evidence>
<dbReference type="STRING" id="630626.EBL_c19180"/>
<dbReference type="Pfam" id="PF00990">
    <property type="entry name" value="GGDEF"/>
    <property type="match status" value="1"/>
</dbReference>
<accession>I2B906</accession>
<dbReference type="PANTHER" id="PTHR45138">
    <property type="entry name" value="REGULATORY COMPONENTS OF SENSORY TRANSDUCTION SYSTEM"/>
    <property type="match status" value="1"/>
</dbReference>
<comment type="catalytic activity">
    <reaction evidence="5">
        <text>2 GTP = 3',3'-c-di-GMP + 2 diphosphate</text>
        <dbReference type="Rhea" id="RHEA:24898"/>
        <dbReference type="ChEBI" id="CHEBI:33019"/>
        <dbReference type="ChEBI" id="CHEBI:37565"/>
        <dbReference type="ChEBI" id="CHEBI:58805"/>
        <dbReference type="EC" id="2.7.7.65"/>
    </reaction>
</comment>
<dbReference type="AlphaFoldDB" id="I2B906"/>
<dbReference type="EMBL" id="CP001560">
    <property type="protein sequence ID" value="AFJ47010.1"/>
    <property type="molecule type" value="Genomic_DNA"/>
</dbReference>
<protein>
    <recommendedName>
        <fullName evidence="3">diguanylate cyclase</fullName>
        <ecNumber evidence="3">2.7.7.65</ecNumber>
    </recommendedName>
</protein>
<dbReference type="PATRIC" id="fig|630626.3.peg.1862"/>
<name>I2B906_SHIBC</name>
<evidence type="ECO:0000256" key="2">
    <source>
        <dbReference type="ARBA" id="ARBA00004665"/>
    </source>
</evidence>
<feature type="transmembrane region" description="Helical" evidence="6">
    <location>
        <begin position="54"/>
        <end position="72"/>
    </location>
</feature>
<keyword evidence="4" id="KW-0547">Nucleotide-binding</keyword>
<dbReference type="Proteomes" id="UP000001955">
    <property type="component" value="Chromosome"/>
</dbReference>